<feature type="chain" id="PRO_5047123003" evidence="6">
    <location>
        <begin position="22"/>
        <end position="639"/>
    </location>
</feature>
<accession>A0ABP8G1W4</accession>
<feature type="domain" description="Glycosyl-hydrolase 97 catalytic" evidence="7">
    <location>
        <begin position="300"/>
        <end position="454"/>
    </location>
</feature>
<evidence type="ECO:0000259" key="9">
    <source>
        <dbReference type="Pfam" id="PF14509"/>
    </source>
</evidence>
<comment type="cofactor">
    <cofactor evidence="1">
        <name>Ca(2+)</name>
        <dbReference type="ChEBI" id="CHEBI:29108"/>
    </cofactor>
</comment>
<evidence type="ECO:0000313" key="11">
    <source>
        <dbReference type="Proteomes" id="UP001500582"/>
    </source>
</evidence>
<dbReference type="InterPro" id="IPR014718">
    <property type="entry name" value="GH-type_carb-bd"/>
</dbReference>
<evidence type="ECO:0000259" key="8">
    <source>
        <dbReference type="Pfam" id="PF14508"/>
    </source>
</evidence>
<dbReference type="RefSeq" id="WP_345210144.1">
    <property type="nucleotide sequence ID" value="NZ_BAABFT010000002.1"/>
</dbReference>
<dbReference type="Proteomes" id="UP001500582">
    <property type="component" value="Unassembled WGS sequence"/>
</dbReference>
<organism evidence="10 11">
    <name type="scientific">Mucilaginibacter gynuensis</name>
    <dbReference type="NCBI Taxonomy" id="1302236"/>
    <lineage>
        <taxon>Bacteria</taxon>
        <taxon>Pseudomonadati</taxon>
        <taxon>Bacteroidota</taxon>
        <taxon>Sphingobacteriia</taxon>
        <taxon>Sphingobacteriales</taxon>
        <taxon>Sphingobacteriaceae</taxon>
        <taxon>Mucilaginibacter</taxon>
    </lineage>
</organism>
<dbReference type="Gene3D" id="3.20.20.70">
    <property type="entry name" value="Aldolase class I"/>
    <property type="match status" value="1"/>
</dbReference>
<dbReference type="InterPro" id="IPR013785">
    <property type="entry name" value="Aldolase_TIM"/>
</dbReference>
<sequence length="639" mass="70914">MVYKYILSLLLVSALITSASAQSVYSPDKKIVVAFKLKAGKPVYTVAYNKQPVINESALGIAQSNANLYSELTLKSTSAVKPVKDSYTMLNAKKSQISYTANQVTFSLANADKKAVQIIFNVSNDGVAFRYHFPGQADTAVTITKEYTAFNFAPSTKAWLQPKAEAQSGWEHTNPSYEEYYEQDIPVGKTAKNGWVYPALFKSGNAWLLITEANMDGTYCATHLVNDSASTVYHTGFPDARELFTGKGLLPKGAAYSPWRVITIGGLKTIVESTLGTDLAKPAQQSPKADYIKPGKAAWSWIMSKDDSITYTETIRYIDLAAKMKWQYCLVDVDWDTKIGYDKIKTLVDYGAQKNVGLLLWYNSAGPWNTVKYHPKDKLLTHEGREKEFARLQQMGIKGVKIDFFNGDGQSMIQYYIDILNDAAKYKLLVNFHGATLPRGWARTYPHLMSTEAVKGFEMVTFEQRGADMQANHCAMLPFTRNAFDPMDFTPVNLYKIPTQVIRKTSSGFELALSVLFLSGIQHYAESPEGMTHVPDFVTDMLKTLPDNWDDVKFIDGYPGKYVVIARKSGNTWYVAGINGEGAAKTLNLDLSTLNKTTGTIITDGKEPLSFSKNSISLPANKKINVTMQANGGFTMVLN</sequence>
<comment type="subunit">
    <text evidence="2">Monomer.</text>
</comment>
<dbReference type="InterPro" id="IPR029486">
    <property type="entry name" value="GH97_N"/>
</dbReference>
<evidence type="ECO:0000313" key="10">
    <source>
        <dbReference type="EMBL" id="GAA4315708.1"/>
    </source>
</evidence>
<dbReference type="InterPro" id="IPR013780">
    <property type="entry name" value="Glyco_hydro_b"/>
</dbReference>
<comment type="caution">
    <text evidence="10">The sequence shown here is derived from an EMBL/GenBank/DDBJ whole genome shotgun (WGS) entry which is preliminary data.</text>
</comment>
<keyword evidence="3 10" id="KW-0378">Hydrolase</keyword>
<dbReference type="PANTHER" id="PTHR35803:SF2">
    <property type="entry name" value="RETAINING ALPHA-GALACTOSIDASE"/>
    <property type="match status" value="1"/>
</dbReference>
<dbReference type="SUPFAM" id="SSF51445">
    <property type="entry name" value="(Trans)glycosidases"/>
    <property type="match status" value="1"/>
</dbReference>
<evidence type="ECO:0000256" key="2">
    <source>
        <dbReference type="ARBA" id="ARBA00011245"/>
    </source>
</evidence>
<protein>
    <submittedName>
        <fullName evidence="10">Glycoside hydrolase family 97 protein</fullName>
    </submittedName>
</protein>
<dbReference type="Pfam" id="PF14508">
    <property type="entry name" value="GH97_N"/>
    <property type="match status" value="1"/>
</dbReference>
<dbReference type="InterPro" id="IPR019563">
    <property type="entry name" value="GH97_catalytic"/>
</dbReference>
<dbReference type="GO" id="GO:0016787">
    <property type="term" value="F:hydrolase activity"/>
    <property type="evidence" value="ECO:0007669"/>
    <property type="project" value="UniProtKB-KW"/>
</dbReference>
<dbReference type="Gene3D" id="2.60.40.1180">
    <property type="entry name" value="Golgi alpha-mannosidase II"/>
    <property type="match status" value="1"/>
</dbReference>
<dbReference type="InterPro" id="IPR029483">
    <property type="entry name" value="GH97_C"/>
</dbReference>
<dbReference type="InterPro" id="IPR017853">
    <property type="entry name" value="GH"/>
</dbReference>
<feature type="signal peptide" evidence="6">
    <location>
        <begin position="1"/>
        <end position="21"/>
    </location>
</feature>
<dbReference type="InterPro" id="IPR052720">
    <property type="entry name" value="Glycosyl_hydrolase_97"/>
</dbReference>
<name>A0ABP8G1W4_9SPHI</name>
<dbReference type="Gene3D" id="2.70.98.10">
    <property type="match status" value="1"/>
</dbReference>
<gene>
    <name evidence="10" type="ORF">GCM10023149_12430</name>
</gene>
<evidence type="ECO:0000256" key="4">
    <source>
        <dbReference type="ARBA" id="ARBA00022837"/>
    </source>
</evidence>
<keyword evidence="6" id="KW-0732">Signal</keyword>
<keyword evidence="5" id="KW-0326">Glycosidase</keyword>
<dbReference type="Pfam" id="PF10566">
    <property type="entry name" value="Glyco_hydro_97"/>
    <property type="match status" value="1"/>
</dbReference>
<dbReference type="PANTHER" id="PTHR35803">
    <property type="entry name" value="GLUCAN 1,4-ALPHA-GLUCOSIDASE SUSB-RELATED"/>
    <property type="match status" value="1"/>
</dbReference>
<keyword evidence="4" id="KW-0106">Calcium</keyword>
<keyword evidence="11" id="KW-1185">Reference proteome</keyword>
<evidence type="ECO:0000256" key="6">
    <source>
        <dbReference type="SAM" id="SignalP"/>
    </source>
</evidence>
<feature type="domain" description="Glycosyl-hydrolase 97 C-terminal oligomerisation" evidence="9">
    <location>
        <begin position="548"/>
        <end position="638"/>
    </location>
</feature>
<feature type="domain" description="Glycosyl-hydrolase 97 N-terminal" evidence="8">
    <location>
        <begin position="24"/>
        <end position="282"/>
    </location>
</feature>
<evidence type="ECO:0000256" key="3">
    <source>
        <dbReference type="ARBA" id="ARBA00022801"/>
    </source>
</evidence>
<evidence type="ECO:0000256" key="1">
    <source>
        <dbReference type="ARBA" id="ARBA00001913"/>
    </source>
</evidence>
<evidence type="ECO:0000256" key="5">
    <source>
        <dbReference type="ARBA" id="ARBA00023295"/>
    </source>
</evidence>
<dbReference type="Pfam" id="PF14509">
    <property type="entry name" value="GH97_C"/>
    <property type="match status" value="1"/>
</dbReference>
<proteinExistence type="predicted"/>
<evidence type="ECO:0000259" key="7">
    <source>
        <dbReference type="Pfam" id="PF10566"/>
    </source>
</evidence>
<dbReference type="EMBL" id="BAABFT010000002">
    <property type="protein sequence ID" value="GAA4315708.1"/>
    <property type="molecule type" value="Genomic_DNA"/>
</dbReference>
<reference evidence="11" key="1">
    <citation type="journal article" date="2019" name="Int. J. Syst. Evol. Microbiol.">
        <title>The Global Catalogue of Microorganisms (GCM) 10K type strain sequencing project: providing services to taxonomists for standard genome sequencing and annotation.</title>
        <authorList>
            <consortium name="The Broad Institute Genomics Platform"/>
            <consortium name="The Broad Institute Genome Sequencing Center for Infectious Disease"/>
            <person name="Wu L."/>
            <person name="Ma J."/>
        </authorList>
    </citation>
    <scope>NUCLEOTIDE SEQUENCE [LARGE SCALE GENOMIC DNA]</scope>
    <source>
        <strain evidence="11">JCM 17705</strain>
    </source>
</reference>